<organism evidence="1 2">
    <name type="scientific">Caenorhabditis angaria</name>
    <dbReference type="NCBI Taxonomy" id="860376"/>
    <lineage>
        <taxon>Eukaryota</taxon>
        <taxon>Metazoa</taxon>
        <taxon>Ecdysozoa</taxon>
        <taxon>Nematoda</taxon>
        <taxon>Chromadorea</taxon>
        <taxon>Rhabditida</taxon>
        <taxon>Rhabditina</taxon>
        <taxon>Rhabditomorpha</taxon>
        <taxon>Rhabditoidea</taxon>
        <taxon>Rhabditidae</taxon>
        <taxon>Peloderinae</taxon>
        <taxon>Caenorhabditis</taxon>
    </lineage>
</organism>
<protein>
    <submittedName>
        <fullName evidence="1">Uncharacterized protein</fullName>
    </submittedName>
</protein>
<name>A0A9P1MV07_9PELO</name>
<gene>
    <name evidence="1" type="ORF">CAMP_LOCUS3841</name>
</gene>
<sequence>MMASVEDEINNVSECSVYSIQPSETNVTMHDGLDDDDIPPNTDPSDMIARNASEMIITFADATQSEKTAHDMSVYSVPKSETNVTLSNPSDYSNYTNMKSETNVTLRDAFSPCHDLRELNMSIYTTPASETHVTIPQKTEYSEYTVPKSETNVTMNKTSAVSQYTIPVSEVGVTMADGFVPCDVLRKMQDGNYPDEVSAVNGCFDEQELIFEKIQQNLDISDERIFGIEKSDGSIAKCVDSIECLVKLNDYQPIPLDFEFSSSVNFNCNLMQGPESVESYLLKTGSSSYAHHEI</sequence>
<evidence type="ECO:0000313" key="1">
    <source>
        <dbReference type="EMBL" id="CAI5441204.1"/>
    </source>
</evidence>
<proteinExistence type="predicted"/>
<reference evidence="1" key="1">
    <citation type="submission" date="2022-11" db="EMBL/GenBank/DDBJ databases">
        <authorList>
            <person name="Kikuchi T."/>
        </authorList>
    </citation>
    <scope>NUCLEOTIDE SEQUENCE</scope>
    <source>
        <strain evidence="1">PS1010</strain>
    </source>
</reference>
<dbReference type="Proteomes" id="UP001152747">
    <property type="component" value="Unassembled WGS sequence"/>
</dbReference>
<dbReference type="EMBL" id="CANHGI010000002">
    <property type="protein sequence ID" value="CAI5441204.1"/>
    <property type="molecule type" value="Genomic_DNA"/>
</dbReference>
<keyword evidence="2" id="KW-1185">Reference proteome</keyword>
<accession>A0A9P1MV07</accession>
<dbReference type="AlphaFoldDB" id="A0A9P1MV07"/>
<comment type="caution">
    <text evidence="1">The sequence shown here is derived from an EMBL/GenBank/DDBJ whole genome shotgun (WGS) entry which is preliminary data.</text>
</comment>
<dbReference type="OrthoDB" id="5848603at2759"/>
<evidence type="ECO:0000313" key="2">
    <source>
        <dbReference type="Proteomes" id="UP001152747"/>
    </source>
</evidence>